<dbReference type="Proteomes" id="UP000001626">
    <property type="component" value="Chromosome"/>
</dbReference>
<dbReference type="InterPro" id="IPR024301">
    <property type="entry name" value="Amidase_6"/>
</dbReference>
<dbReference type="KEGG" id="ttm:Tthe_2662"/>
<protein>
    <recommendedName>
        <fullName evidence="2">Putative amidase domain-containing protein</fullName>
    </recommendedName>
</protein>
<dbReference type="GeneID" id="93865556"/>
<dbReference type="OrthoDB" id="9812429at2"/>
<dbReference type="RefSeq" id="WP_013299068.1">
    <property type="nucleotide sequence ID" value="NC_014410.1"/>
</dbReference>
<feature type="signal peptide" evidence="1">
    <location>
        <begin position="1"/>
        <end position="25"/>
    </location>
</feature>
<keyword evidence="1" id="KW-0732">Signal</keyword>
<organism evidence="3 4">
    <name type="scientific">Thermoanaerobacterium thermosaccharolyticum (strain ATCC 7956 / DSM 571 / NCIMB 9385 / NCA 3814 / NCTC 13789 / WDCM 00135 / 2032)</name>
    <name type="common">Clostridium thermosaccharolyticum</name>
    <dbReference type="NCBI Taxonomy" id="580327"/>
    <lineage>
        <taxon>Bacteria</taxon>
        <taxon>Bacillati</taxon>
        <taxon>Bacillota</taxon>
        <taxon>Clostridia</taxon>
        <taxon>Thermoanaerobacterales</taxon>
        <taxon>Thermoanaerobacteraceae</taxon>
        <taxon>Thermoanaerobacterium</taxon>
    </lineage>
</organism>
<evidence type="ECO:0000313" key="3">
    <source>
        <dbReference type="EMBL" id="ADL70112.1"/>
    </source>
</evidence>
<evidence type="ECO:0000259" key="2">
    <source>
        <dbReference type="Pfam" id="PF12671"/>
    </source>
</evidence>
<evidence type="ECO:0000256" key="1">
    <source>
        <dbReference type="SAM" id="SignalP"/>
    </source>
</evidence>
<keyword evidence="4" id="KW-1185">Reference proteome</keyword>
<proteinExistence type="predicted"/>
<feature type="domain" description="Putative amidase" evidence="2">
    <location>
        <begin position="231"/>
        <end position="378"/>
    </location>
</feature>
<dbReference type="Pfam" id="PF12671">
    <property type="entry name" value="Amidase_6"/>
    <property type="match status" value="1"/>
</dbReference>
<dbReference type="PANTHER" id="PTHR40032">
    <property type="entry name" value="EXPORTED PROTEIN-RELATED"/>
    <property type="match status" value="1"/>
</dbReference>
<reference evidence="3 4" key="1">
    <citation type="submission" date="2010-08" db="EMBL/GenBank/DDBJ databases">
        <title>Complete sequence of Thermoanaerobacterium thermosaccharolyticum DSM 571.</title>
        <authorList>
            <consortium name="US DOE Joint Genome Institute"/>
            <person name="Lucas S."/>
            <person name="Copeland A."/>
            <person name="Lapidus A."/>
            <person name="Cheng J.-F."/>
            <person name="Bruce D."/>
            <person name="Goodwin L."/>
            <person name="Pitluck S."/>
            <person name="Teshima H."/>
            <person name="Detter J.C."/>
            <person name="Han C."/>
            <person name="Tapia R."/>
            <person name="Land M."/>
            <person name="Hauser L."/>
            <person name="Chang Y.-J."/>
            <person name="Jeffries C."/>
            <person name="Kyrpides N."/>
            <person name="Ivanova N."/>
            <person name="Mikhailova N."/>
            <person name="Hemme C.L."/>
            <person name="Woyke T."/>
        </authorList>
    </citation>
    <scope>NUCLEOTIDE SEQUENCE [LARGE SCALE GENOMIC DNA]</scope>
    <source>
        <strain evidence="4">ATCC 7956 / DSM 571 / NCIMB 9385 / NCA 3814 / NCTC 13789 / WDCM 00135 / 2032</strain>
    </source>
</reference>
<name>D9TMR3_THETC</name>
<dbReference type="eggNOG" id="ENOG5032XIK">
    <property type="taxonomic scope" value="Bacteria"/>
</dbReference>
<dbReference type="AlphaFoldDB" id="D9TMR3"/>
<dbReference type="PANTHER" id="PTHR40032:SF1">
    <property type="entry name" value="EXPORTED PROTEIN"/>
    <property type="match status" value="1"/>
</dbReference>
<accession>D9TMR3</accession>
<dbReference type="EMBL" id="CP002171">
    <property type="protein sequence ID" value="ADL70112.1"/>
    <property type="molecule type" value="Genomic_DNA"/>
</dbReference>
<feature type="chain" id="PRO_5039580634" description="Putative amidase domain-containing protein" evidence="1">
    <location>
        <begin position="26"/>
        <end position="390"/>
    </location>
</feature>
<sequence>MKGLKMAKGILLALLMLSLLTTAFASVTYAKADYTNDYKDTIEQKVKNVLTNGFGQFYTINSIQVKFNDLKVTDSKVEANLFVTMNTTLKAKKVEDLPYIKGMLKKVNLNNFKYESNAKMNSALFEANKNSLKEYQLSKASKELEFRFNDLSQYINKADDNNFFLTVTADVKDNQIVQDSINIMAENIDTMVPIQNLLPKSSEEMETEGIHDMQQVLNLQKEEYSPALYASYDRIAARDYANRWSINATSCYDHGTSCGILQARNTWNNSAYPYYPGLCHNDCADFVSQALHAGGIPTDGTWYRGATAKQTAASWVNTSSLKSYMLNKGYWKASNYTSASAGGVLYTSTSHVVMIVKNDTITRQFSGHTNDRNQVNYSNVSTYEYYVLWN</sequence>
<gene>
    <name evidence="3" type="ordered locus">Tthe_2662</name>
</gene>
<dbReference type="HOGENOM" id="CLU_062213_0_0_9"/>
<evidence type="ECO:0000313" key="4">
    <source>
        <dbReference type="Proteomes" id="UP000001626"/>
    </source>
</evidence>